<name>A0A2U1V3B5_9PROT</name>
<dbReference type="RefSeq" id="WP_109517230.1">
    <property type="nucleotide sequence ID" value="NZ_JBHSCH010000004.1"/>
</dbReference>
<evidence type="ECO:0000313" key="3">
    <source>
        <dbReference type="Proteomes" id="UP000245048"/>
    </source>
</evidence>
<keyword evidence="1" id="KW-1277">Toxin-antitoxin system</keyword>
<evidence type="ECO:0000313" key="2">
    <source>
        <dbReference type="EMBL" id="PWC28408.1"/>
    </source>
</evidence>
<dbReference type="AlphaFoldDB" id="A0A2U1V3B5"/>
<dbReference type="InterPro" id="IPR035093">
    <property type="entry name" value="RelE/ParE_toxin_dom_sf"/>
</dbReference>
<evidence type="ECO:0000256" key="1">
    <source>
        <dbReference type="ARBA" id="ARBA00022649"/>
    </source>
</evidence>
<comment type="caution">
    <text evidence="2">The sequence shown here is derived from an EMBL/GenBank/DDBJ whole genome shotgun (WGS) entry which is preliminary data.</text>
</comment>
<sequence length="95" mass="10265">MAVLTWLPEAVGALERLLLLLHERNPEAARRAAQAVARAADRLAEGAIGRPLADGTGRRELVVPFAGTAFGLRYQLGEAGTVVILRVWHGQEERA</sequence>
<dbReference type="Proteomes" id="UP000245048">
    <property type="component" value="Unassembled WGS sequence"/>
</dbReference>
<organism evidence="2 3">
    <name type="scientific">Teichococcus aestuarii</name>
    <dbReference type="NCBI Taxonomy" id="568898"/>
    <lineage>
        <taxon>Bacteria</taxon>
        <taxon>Pseudomonadati</taxon>
        <taxon>Pseudomonadota</taxon>
        <taxon>Alphaproteobacteria</taxon>
        <taxon>Acetobacterales</taxon>
        <taxon>Roseomonadaceae</taxon>
        <taxon>Roseomonas</taxon>
    </lineage>
</organism>
<dbReference type="Gene3D" id="3.30.2310.20">
    <property type="entry name" value="RelE-like"/>
    <property type="match status" value="1"/>
</dbReference>
<gene>
    <name evidence="2" type="ORF">CR165_11955</name>
</gene>
<dbReference type="EMBL" id="PDOA01000007">
    <property type="protein sequence ID" value="PWC28408.1"/>
    <property type="molecule type" value="Genomic_DNA"/>
</dbReference>
<protein>
    <submittedName>
        <fullName evidence="2">Plasmid stabilization protein</fullName>
    </submittedName>
</protein>
<accession>A0A2U1V3B5</accession>
<dbReference type="OrthoDB" id="121597at2"/>
<keyword evidence="3" id="KW-1185">Reference proteome</keyword>
<dbReference type="Pfam" id="PF05016">
    <property type="entry name" value="ParE_toxin"/>
    <property type="match status" value="1"/>
</dbReference>
<dbReference type="InterPro" id="IPR007712">
    <property type="entry name" value="RelE/ParE_toxin"/>
</dbReference>
<proteinExistence type="predicted"/>
<reference evidence="3" key="1">
    <citation type="submission" date="2017-10" db="EMBL/GenBank/DDBJ databases">
        <authorList>
            <person name="Toshchakov S.V."/>
            <person name="Goeva M.A."/>
        </authorList>
    </citation>
    <scope>NUCLEOTIDE SEQUENCE [LARGE SCALE GENOMIC DNA]</scope>
    <source>
        <strain evidence="3">JR1/69-1-13</strain>
    </source>
</reference>